<dbReference type="Proteomes" id="UP001054837">
    <property type="component" value="Unassembled WGS sequence"/>
</dbReference>
<keyword evidence="7" id="KW-0663">Pyridoxal phosphate</keyword>
<dbReference type="PIRSF" id="PIRSF005572">
    <property type="entry name" value="NifS"/>
    <property type="match status" value="1"/>
</dbReference>
<dbReference type="Gene3D" id="1.10.260.50">
    <property type="match status" value="1"/>
</dbReference>
<dbReference type="Gene3D" id="3.90.1150.10">
    <property type="entry name" value="Aspartate Aminotransferase, domain 1"/>
    <property type="match status" value="1"/>
</dbReference>
<dbReference type="GO" id="GO:0005829">
    <property type="term" value="C:cytosol"/>
    <property type="evidence" value="ECO:0007669"/>
    <property type="project" value="UniProtKB-SubCell"/>
</dbReference>
<evidence type="ECO:0000256" key="7">
    <source>
        <dbReference type="ARBA" id="ARBA00022898"/>
    </source>
</evidence>
<protein>
    <recommendedName>
        <fullName evidence="11">Selenocysteine lyase</fullName>
        <ecNumber evidence="10">4.4.1.16</ecNumber>
    </recommendedName>
</protein>
<dbReference type="InterPro" id="IPR000192">
    <property type="entry name" value="Aminotrans_V_dom"/>
</dbReference>
<dbReference type="GO" id="GO:0009000">
    <property type="term" value="F:selenocysteine lyase activity"/>
    <property type="evidence" value="ECO:0007669"/>
    <property type="project" value="UniProtKB-EC"/>
</dbReference>
<evidence type="ECO:0000256" key="2">
    <source>
        <dbReference type="ARBA" id="ARBA00004514"/>
    </source>
</evidence>
<dbReference type="FunFam" id="3.40.640.10:FF:000083">
    <property type="entry name" value="Selenocysteine lyase"/>
    <property type="match status" value="1"/>
</dbReference>
<dbReference type="EC" id="4.4.1.16" evidence="10"/>
<evidence type="ECO:0000256" key="4">
    <source>
        <dbReference type="ARBA" id="ARBA00011738"/>
    </source>
</evidence>
<evidence type="ECO:0000256" key="11">
    <source>
        <dbReference type="ARBA" id="ARBA00040554"/>
    </source>
</evidence>
<dbReference type="SUPFAM" id="SSF53383">
    <property type="entry name" value="PLP-dependent transferases"/>
    <property type="match status" value="1"/>
</dbReference>
<evidence type="ECO:0000259" key="12">
    <source>
        <dbReference type="Pfam" id="PF00266"/>
    </source>
</evidence>
<comment type="function">
    <text evidence="9">Catalyzes the decomposition of L-selenocysteine to L-alanine and elemental selenium.</text>
</comment>
<dbReference type="PANTHER" id="PTHR11601">
    <property type="entry name" value="CYSTEINE DESULFURYLASE FAMILY MEMBER"/>
    <property type="match status" value="1"/>
</dbReference>
<evidence type="ECO:0000256" key="9">
    <source>
        <dbReference type="ARBA" id="ARBA00037407"/>
    </source>
</evidence>
<keyword evidence="6" id="KW-0808">Transferase</keyword>
<comment type="subcellular location">
    <subcellularLocation>
        <location evidence="2">Cytoplasm</location>
        <location evidence="2">Cytosol</location>
    </subcellularLocation>
</comment>
<dbReference type="InterPro" id="IPR016454">
    <property type="entry name" value="Cysteine_dSase"/>
</dbReference>
<dbReference type="GO" id="GO:0016740">
    <property type="term" value="F:transferase activity"/>
    <property type="evidence" value="ECO:0007669"/>
    <property type="project" value="UniProtKB-KW"/>
</dbReference>
<evidence type="ECO:0000313" key="13">
    <source>
        <dbReference type="EMBL" id="GIY80907.1"/>
    </source>
</evidence>
<keyword evidence="5" id="KW-0963">Cytoplasm</keyword>
<keyword evidence="8 13" id="KW-0456">Lyase</keyword>
<dbReference type="PANTHER" id="PTHR11601:SF62">
    <property type="entry name" value="SELENOCYSTEINE LYASE"/>
    <property type="match status" value="1"/>
</dbReference>
<dbReference type="InterPro" id="IPR015421">
    <property type="entry name" value="PyrdxlP-dep_Trfase_major"/>
</dbReference>
<dbReference type="EMBL" id="BPLQ01014566">
    <property type="protein sequence ID" value="GIY80907.1"/>
    <property type="molecule type" value="Genomic_DNA"/>
</dbReference>
<comment type="subunit">
    <text evidence="4">Homodimer.</text>
</comment>
<dbReference type="InterPro" id="IPR015422">
    <property type="entry name" value="PyrdxlP-dep_Trfase_small"/>
</dbReference>
<evidence type="ECO:0000256" key="3">
    <source>
        <dbReference type="ARBA" id="ARBA00009236"/>
    </source>
</evidence>
<comment type="similarity">
    <text evidence="3">Belongs to the class-V pyridoxal-phosphate-dependent aminotransferase family.</text>
</comment>
<proteinExistence type="inferred from homology"/>
<evidence type="ECO:0000256" key="8">
    <source>
        <dbReference type="ARBA" id="ARBA00023239"/>
    </source>
</evidence>
<dbReference type="Gene3D" id="3.40.640.10">
    <property type="entry name" value="Type I PLP-dependent aspartate aminotransferase-like (Major domain)"/>
    <property type="match status" value="1"/>
</dbReference>
<evidence type="ECO:0000256" key="1">
    <source>
        <dbReference type="ARBA" id="ARBA00001933"/>
    </source>
</evidence>
<comment type="cofactor">
    <cofactor evidence="1">
        <name>pyridoxal 5'-phosphate</name>
        <dbReference type="ChEBI" id="CHEBI:597326"/>
    </cofactor>
</comment>
<reference evidence="13 14" key="1">
    <citation type="submission" date="2021-06" db="EMBL/GenBank/DDBJ databases">
        <title>Caerostris darwini draft genome.</title>
        <authorList>
            <person name="Kono N."/>
            <person name="Arakawa K."/>
        </authorList>
    </citation>
    <scope>NUCLEOTIDE SEQUENCE [LARGE SCALE GENOMIC DNA]</scope>
</reference>
<feature type="domain" description="Aminotransferase class V" evidence="12">
    <location>
        <begin position="3"/>
        <end position="385"/>
    </location>
</feature>
<keyword evidence="14" id="KW-1185">Reference proteome</keyword>
<evidence type="ECO:0000256" key="6">
    <source>
        <dbReference type="ARBA" id="ARBA00022679"/>
    </source>
</evidence>
<comment type="caution">
    <text evidence="13">The sequence shown here is derived from an EMBL/GenBank/DDBJ whole genome shotgun (WGS) entry which is preliminary data.</text>
</comment>
<name>A0AAV4WDM1_9ARAC</name>
<dbReference type="AlphaFoldDB" id="A0AAV4WDM1"/>
<sequence length="401" mass="44305">MTVYLDYNATTPVDSEVQKTICSVLKNEWGNPSSSYDLGKKAKTMVDLARFQVGEMVSCLPCEIIFTSGGTESNNMVIHTALKYFHERMQNSASDTKDEKPHIITTNIEHDSIRLPLEKLSSEGKIDVTFVPVSKVTGAVEVDDILNAVRPSTCLVTVMLANNETGVIQPVNLLRRKLKSLQSTKNSFINQILLHTDAAQALGKIKVDVFHWDVDYLTIVGHKFYGPRVGALYFKKGVPLYPMFYGGGQEKNYRAGTENTCMLAGLGKAAELVTFNSESYYNHMNEMSQYLEHCLTEKFSTNVVFHLKNNKNKLPNTVSVAFNYPNISGKTILREAKEICASTGAACHSGKKPSAVLLASGVDSELASKTLRLSVGRETTQKDIETAVAYLKRALEKLGIK</sequence>
<dbReference type="InterPro" id="IPR015424">
    <property type="entry name" value="PyrdxlP-dep_Trfase"/>
</dbReference>
<accession>A0AAV4WDM1</accession>
<evidence type="ECO:0000313" key="14">
    <source>
        <dbReference type="Proteomes" id="UP001054837"/>
    </source>
</evidence>
<dbReference type="Pfam" id="PF00266">
    <property type="entry name" value="Aminotran_5"/>
    <property type="match status" value="1"/>
</dbReference>
<dbReference type="FunFam" id="3.90.1150.10:FF:000065">
    <property type="entry name" value="Selenocysteine lyase"/>
    <property type="match status" value="1"/>
</dbReference>
<gene>
    <name evidence="13" type="primary">Scly</name>
    <name evidence="13" type="ORF">CDAR_70601</name>
</gene>
<organism evidence="13 14">
    <name type="scientific">Caerostris darwini</name>
    <dbReference type="NCBI Taxonomy" id="1538125"/>
    <lineage>
        <taxon>Eukaryota</taxon>
        <taxon>Metazoa</taxon>
        <taxon>Ecdysozoa</taxon>
        <taxon>Arthropoda</taxon>
        <taxon>Chelicerata</taxon>
        <taxon>Arachnida</taxon>
        <taxon>Araneae</taxon>
        <taxon>Araneomorphae</taxon>
        <taxon>Entelegynae</taxon>
        <taxon>Araneoidea</taxon>
        <taxon>Araneidae</taxon>
        <taxon>Caerostris</taxon>
    </lineage>
</organism>
<evidence type="ECO:0000256" key="10">
    <source>
        <dbReference type="ARBA" id="ARBA00039054"/>
    </source>
</evidence>
<evidence type="ECO:0000256" key="5">
    <source>
        <dbReference type="ARBA" id="ARBA00022490"/>
    </source>
</evidence>